<evidence type="ECO:0000256" key="11">
    <source>
        <dbReference type="ARBA" id="ARBA00023211"/>
    </source>
</evidence>
<evidence type="ECO:0000256" key="7">
    <source>
        <dbReference type="ARBA" id="ARBA00022801"/>
    </source>
</evidence>
<dbReference type="InterPro" id="IPR000014">
    <property type="entry name" value="PAS"/>
</dbReference>
<keyword evidence="6" id="KW-0418">Kinase</keyword>
<evidence type="ECO:0000256" key="16">
    <source>
        <dbReference type="SAM" id="MobiDB-lite"/>
    </source>
</evidence>
<keyword evidence="9" id="KW-0460">Magnesium</keyword>
<evidence type="ECO:0000256" key="1">
    <source>
        <dbReference type="ARBA" id="ARBA00013081"/>
    </source>
</evidence>
<reference evidence="18 19" key="1">
    <citation type="submission" date="2018-10" db="EMBL/GenBank/DDBJ databases">
        <title>Isolation, diversity and antifungal activity of actinobacteria from wheat.</title>
        <authorList>
            <person name="Han C."/>
        </authorList>
    </citation>
    <scope>NUCLEOTIDE SEQUENCE [LARGE SCALE GENOMIC DNA]</scope>
    <source>
        <strain evidence="18 19">NEAU-YY642</strain>
    </source>
</reference>
<comment type="caution">
    <text evidence="18">The sequence shown here is derived from an EMBL/GenBank/DDBJ whole genome shotgun (WGS) entry which is preliminary data.</text>
</comment>
<proteinExistence type="predicted"/>
<keyword evidence="4" id="KW-0479">Metal-binding</keyword>
<dbReference type="PANTHER" id="PTHR43156">
    <property type="entry name" value="STAGE II SPORULATION PROTEIN E-RELATED"/>
    <property type="match status" value="1"/>
</dbReference>
<dbReference type="SUPFAM" id="SSF55781">
    <property type="entry name" value="GAF domain-like"/>
    <property type="match status" value="1"/>
</dbReference>
<keyword evidence="5" id="KW-0547">Nucleotide-binding</keyword>
<dbReference type="PANTHER" id="PTHR43156:SF2">
    <property type="entry name" value="STAGE II SPORULATION PROTEIN E"/>
    <property type="match status" value="1"/>
</dbReference>
<dbReference type="Gene3D" id="3.30.450.20">
    <property type="entry name" value="PAS domain"/>
    <property type="match status" value="1"/>
</dbReference>
<dbReference type="GO" id="GO:0046872">
    <property type="term" value="F:metal ion binding"/>
    <property type="evidence" value="ECO:0007669"/>
    <property type="project" value="UniProtKB-KW"/>
</dbReference>
<sequence>MGVSQRGSRLSSLEPPVVEALDRTGAYGALVYLLEPDASLLRLALISGVPPGLAWQWTRVRLSSRLPVAEAARERRLVWRDVRGRGEIAADEGQAAMAMPYAFALGSAPIGDALDAPDTRWGVVTLLWPASHPKGPSDVEVTELHRLCRRLAGLLRRAQEEGEPYLPEDRPRVLFRPRPRTPGPDEALAASDLVEGLPDGWCAVNLSGVVAYANSRAAELLGTDVESLLGRLPAESVPWLGDPLIEDRYRTAIFSRESLSFSMAKPSKEWLTFHVYPGPRGITIQISPARAPAPGERARRRGLPSTPAPAPAEGGALYQLLQLGTALTQAVGVKDVVETVADQLMSAFDAQGLIIFLAEGGRLRSVGYRGFEPEVMERYDNAPLHPPPSPAARSLVDREPAFYGSREELFRDYPRMRPSVQMRAWGFLPLITSGRSVGCLVLAYDRDHQFTSEERAVLTSLSSLISQAMDRARLYDTKHQLVLSLQAGLLPHRLPEPPGLTVAARYLPATEGIEIGGDFYDVIPLDDHNTAVAIGDVQGHNVKAAALMGQVRTAVHAAAGEAPGEVLSRTNRLLTDLDPGLFTSCLYAHYDRSNHQLRLASAGHPPPLLRHPNGRADLLPVPPGLLLGIDRVAEYPETEVSLPPGSVLVMYTDGLIETPGEDLEDSALRLAGHLVRAGDQRMDVLADTLLHGTHHAETRDDDIALLLLRTVS</sequence>
<evidence type="ECO:0000256" key="4">
    <source>
        <dbReference type="ARBA" id="ARBA00022723"/>
    </source>
</evidence>
<dbReference type="InterPro" id="IPR003018">
    <property type="entry name" value="GAF"/>
</dbReference>
<keyword evidence="8" id="KW-0067">ATP-binding</keyword>
<keyword evidence="11" id="KW-0464">Manganese</keyword>
<dbReference type="SMART" id="SM00065">
    <property type="entry name" value="GAF"/>
    <property type="match status" value="1"/>
</dbReference>
<protein>
    <recommendedName>
        <fullName evidence="1">protein-serine/threonine phosphatase</fullName>
        <ecNumber evidence="1">3.1.3.16</ecNumber>
    </recommendedName>
    <alternativeName>
        <fullName evidence="15">Protein-serine/threonine phosphatase</fullName>
    </alternativeName>
    <alternativeName>
        <fullName evidence="14">Serine/threonine-protein kinase</fullName>
    </alternativeName>
</protein>
<evidence type="ECO:0000256" key="10">
    <source>
        <dbReference type="ARBA" id="ARBA00022912"/>
    </source>
</evidence>
<dbReference type="RefSeq" id="WP_122399505.1">
    <property type="nucleotide sequence ID" value="NZ_RFFJ01000223.1"/>
</dbReference>
<evidence type="ECO:0000256" key="2">
    <source>
        <dbReference type="ARBA" id="ARBA00022553"/>
    </source>
</evidence>
<keyword evidence="2" id="KW-0597">Phosphoprotein</keyword>
<dbReference type="Pfam" id="PF07228">
    <property type="entry name" value="SpoIIE"/>
    <property type="match status" value="1"/>
</dbReference>
<dbReference type="InterPro" id="IPR035965">
    <property type="entry name" value="PAS-like_dom_sf"/>
</dbReference>
<dbReference type="Pfam" id="PF08448">
    <property type="entry name" value="PAS_4"/>
    <property type="match status" value="1"/>
</dbReference>
<evidence type="ECO:0000256" key="6">
    <source>
        <dbReference type="ARBA" id="ARBA00022777"/>
    </source>
</evidence>
<dbReference type="Gene3D" id="3.30.450.40">
    <property type="match status" value="1"/>
</dbReference>
<dbReference type="InterPro" id="IPR036457">
    <property type="entry name" value="PPM-type-like_dom_sf"/>
</dbReference>
<evidence type="ECO:0000256" key="5">
    <source>
        <dbReference type="ARBA" id="ARBA00022741"/>
    </source>
</evidence>
<comment type="function">
    <text evidence="13">Primarily acts as an independent SigF regulator that is sensitive to the osmosensory signal, mediating the cross talk of PknD with the SigF regulon. Possesses both phosphatase and kinase activities. The kinase domain functions as a classic anti-sigma factor-like kinase to phosphorylate the anti-anti-sigma factor domain at the canonical regulatory site, and the phosphatase domain antagonizes this activity.</text>
</comment>
<keyword evidence="10" id="KW-0904">Protein phosphatase</keyword>
<dbReference type="InterPro" id="IPR013656">
    <property type="entry name" value="PAS_4"/>
</dbReference>
<dbReference type="SMART" id="SM00091">
    <property type="entry name" value="PAS"/>
    <property type="match status" value="1"/>
</dbReference>
<feature type="domain" description="PAS" evidence="17">
    <location>
        <begin position="193"/>
        <end position="231"/>
    </location>
</feature>
<keyword evidence="3" id="KW-0808">Transferase</keyword>
<evidence type="ECO:0000313" key="19">
    <source>
        <dbReference type="Proteomes" id="UP000278673"/>
    </source>
</evidence>
<dbReference type="Proteomes" id="UP000278673">
    <property type="component" value="Unassembled WGS sequence"/>
</dbReference>
<dbReference type="EC" id="3.1.3.16" evidence="1"/>
<dbReference type="SUPFAM" id="SSF55785">
    <property type="entry name" value="PYP-like sensor domain (PAS domain)"/>
    <property type="match status" value="1"/>
</dbReference>
<evidence type="ECO:0000313" key="18">
    <source>
        <dbReference type="EMBL" id="RMI31124.1"/>
    </source>
</evidence>
<dbReference type="GO" id="GO:0004722">
    <property type="term" value="F:protein serine/threonine phosphatase activity"/>
    <property type="evidence" value="ECO:0007669"/>
    <property type="project" value="UniProtKB-EC"/>
</dbReference>
<evidence type="ECO:0000256" key="9">
    <source>
        <dbReference type="ARBA" id="ARBA00022842"/>
    </source>
</evidence>
<organism evidence="18 19">
    <name type="scientific">Streptomyces triticirhizae</name>
    <dbReference type="NCBI Taxonomy" id="2483353"/>
    <lineage>
        <taxon>Bacteria</taxon>
        <taxon>Bacillati</taxon>
        <taxon>Actinomycetota</taxon>
        <taxon>Actinomycetes</taxon>
        <taxon>Kitasatosporales</taxon>
        <taxon>Streptomycetaceae</taxon>
        <taxon>Streptomyces</taxon>
    </lineage>
</organism>
<gene>
    <name evidence="18" type="ORF">EBN88_26075</name>
</gene>
<dbReference type="SUPFAM" id="SSF81606">
    <property type="entry name" value="PP2C-like"/>
    <property type="match status" value="1"/>
</dbReference>
<dbReference type="GO" id="GO:0005524">
    <property type="term" value="F:ATP binding"/>
    <property type="evidence" value="ECO:0007669"/>
    <property type="project" value="UniProtKB-KW"/>
</dbReference>
<evidence type="ECO:0000256" key="14">
    <source>
        <dbReference type="ARBA" id="ARBA00075117"/>
    </source>
</evidence>
<dbReference type="Pfam" id="PF13185">
    <property type="entry name" value="GAF_2"/>
    <property type="match status" value="1"/>
</dbReference>
<dbReference type="Gene3D" id="3.60.40.10">
    <property type="entry name" value="PPM-type phosphatase domain"/>
    <property type="match status" value="1"/>
</dbReference>
<evidence type="ECO:0000259" key="17">
    <source>
        <dbReference type="PROSITE" id="PS50112"/>
    </source>
</evidence>
<dbReference type="InterPro" id="IPR052016">
    <property type="entry name" value="Bact_Sigma-Reg"/>
</dbReference>
<keyword evidence="19" id="KW-1185">Reference proteome</keyword>
<evidence type="ECO:0000256" key="3">
    <source>
        <dbReference type="ARBA" id="ARBA00022679"/>
    </source>
</evidence>
<evidence type="ECO:0000256" key="12">
    <source>
        <dbReference type="ARBA" id="ARBA00047761"/>
    </source>
</evidence>
<dbReference type="InterPro" id="IPR001932">
    <property type="entry name" value="PPM-type_phosphatase-like_dom"/>
</dbReference>
<dbReference type="InterPro" id="IPR029016">
    <property type="entry name" value="GAF-like_dom_sf"/>
</dbReference>
<dbReference type="AlphaFoldDB" id="A0A3M2L169"/>
<accession>A0A3M2L169</accession>
<evidence type="ECO:0000256" key="15">
    <source>
        <dbReference type="ARBA" id="ARBA00081350"/>
    </source>
</evidence>
<evidence type="ECO:0000256" key="13">
    <source>
        <dbReference type="ARBA" id="ARBA00056274"/>
    </source>
</evidence>
<evidence type="ECO:0000256" key="8">
    <source>
        <dbReference type="ARBA" id="ARBA00022840"/>
    </source>
</evidence>
<dbReference type="SMART" id="SM00331">
    <property type="entry name" value="PP2C_SIG"/>
    <property type="match status" value="1"/>
</dbReference>
<dbReference type="EMBL" id="RFFJ01000223">
    <property type="protein sequence ID" value="RMI31124.1"/>
    <property type="molecule type" value="Genomic_DNA"/>
</dbReference>
<dbReference type="GO" id="GO:0016301">
    <property type="term" value="F:kinase activity"/>
    <property type="evidence" value="ECO:0007669"/>
    <property type="project" value="UniProtKB-KW"/>
</dbReference>
<comment type="catalytic activity">
    <reaction evidence="12">
        <text>O-phospho-L-seryl-[protein] + H2O = L-seryl-[protein] + phosphate</text>
        <dbReference type="Rhea" id="RHEA:20629"/>
        <dbReference type="Rhea" id="RHEA-COMP:9863"/>
        <dbReference type="Rhea" id="RHEA-COMP:11604"/>
        <dbReference type="ChEBI" id="CHEBI:15377"/>
        <dbReference type="ChEBI" id="CHEBI:29999"/>
        <dbReference type="ChEBI" id="CHEBI:43474"/>
        <dbReference type="ChEBI" id="CHEBI:83421"/>
        <dbReference type="EC" id="3.1.3.16"/>
    </reaction>
</comment>
<keyword evidence="7" id="KW-0378">Hydrolase</keyword>
<name>A0A3M2L169_9ACTN</name>
<dbReference type="FunFam" id="3.60.40.10:FF:000005">
    <property type="entry name" value="Serine/threonine protein phosphatase"/>
    <property type="match status" value="1"/>
</dbReference>
<feature type="region of interest" description="Disordered" evidence="16">
    <location>
        <begin position="290"/>
        <end position="309"/>
    </location>
</feature>
<dbReference type="CDD" id="cd00130">
    <property type="entry name" value="PAS"/>
    <property type="match status" value="1"/>
</dbReference>
<dbReference type="PROSITE" id="PS50112">
    <property type="entry name" value="PAS"/>
    <property type="match status" value="1"/>
</dbReference>